<dbReference type="PIRSF" id="PIRSF026649">
    <property type="entry name" value="MsbB"/>
    <property type="match status" value="1"/>
</dbReference>
<name>A0A2Z6FAZ9_ECO57</name>
<comment type="subcellular location">
    <subcellularLocation>
        <location evidence="6">Cell inner membrane</location>
        <topology evidence="6">Single-pass membrane protein</topology>
    </subcellularLocation>
</comment>
<feature type="transmembrane region" description="Helical" evidence="6">
    <location>
        <begin position="53"/>
        <end position="73"/>
    </location>
</feature>
<dbReference type="EMBL" id="AP018692">
    <property type="protein sequence ID" value="BBE15814.1"/>
    <property type="molecule type" value="Genomic_DNA"/>
</dbReference>
<keyword evidence="3 6" id="KW-0808">Transferase</keyword>
<dbReference type="UniPathway" id="UPA00360">
    <property type="reaction ID" value="UER00486"/>
</dbReference>
<dbReference type="NCBIfam" id="TIGR02208">
    <property type="entry name" value="lipid_A_msbB"/>
    <property type="match status" value="1"/>
</dbReference>
<dbReference type="CDD" id="cd07984">
    <property type="entry name" value="LPLAT_LABLAT-like"/>
    <property type="match status" value="1"/>
</dbReference>
<dbReference type="NCBIfam" id="NF006507">
    <property type="entry name" value="PRK08943.1"/>
    <property type="match status" value="1"/>
</dbReference>
<proteinExistence type="inferred from homology"/>
<evidence type="ECO:0000256" key="3">
    <source>
        <dbReference type="ARBA" id="ARBA00022679"/>
    </source>
</evidence>
<evidence type="ECO:0000256" key="6">
    <source>
        <dbReference type="HAMAP-Rule" id="MF_01944"/>
    </source>
</evidence>
<comment type="pathway">
    <text evidence="6">Glycolipid biosynthesis; KDO(2)-lipid A biosynthesis; KDO(2)-lipid A from CMP-3-deoxy-D-manno-octulosonate and lipid IV(A): step 4/4.</text>
</comment>
<keyword evidence="7" id="KW-0614">Plasmid</keyword>
<keyword evidence="6" id="KW-0812">Transmembrane</keyword>
<dbReference type="GO" id="GO:0036104">
    <property type="term" value="P:Kdo2-lipid A biosynthetic process"/>
    <property type="evidence" value="ECO:0007669"/>
    <property type="project" value="UniProtKB-UniRule"/>
</dbReference>
<dbReference type="GO" id="GO:0005886">
    <property type="term" value="C:plasma membrane"/>
    <property type="evidence" value="ECO:0007669"/>
    <property type="project" value="UniProtKB-SubCell"/>
</dbReference>
<keyword evidence="6" id="KW-1133">Transmembrane helix</keyword>
<dbReference type="EC" id="2.3.1.243" evidence="6"/>
<dbReference type="InterPro" id="IPR004960">
    <property type="entry name" value="LipA_acyltrans"/>
</dbReference>
<sequence length="343" mass="39075">MFSSAVRWPPGMVPPSAVLCYHNEISRQIPVNMKNIRTEFIPRFNLTLCFPRYWMTWTGIGIICVFAMVPPALRDPLLGKLGMLVGRLGKSARQRALINLSLCFPEYSDKEKENIVDAMFATASMAVVLMAELALSGPDKISHRIRWNGLEIVEKMAQNNEKVIFLVPHAWGVDIPAMLMAASGRKMAAMFHNQRNPVVDYVWNSVRRRFGGKLHARNDGIASFVRSVRQGYWGYYLPDQDHGPEFSEFADFFATYKATLPVIGRLSRISGARIIPLFPVYDGKTHHLTIHVSPPLAIRQKSDAHIARQINEVVENFVRPHPEQYTWILKLLKTRKEGEEDPY</sequence>
<keyword evidence="2 6" id="KW-0997">Cell inner membrane</keyword>
<comment type="catalytic activity">
    <reaction evidence="6">
        <text>alpha-Kdo-(2-&gt;4)-alpha-Kdo-(2-&gt;6)-(dodecanoyl)-lipid IVA (E. coli) + tetradecanoyl-[ACP] = alpha-Kdo-(2-&gt;4)-alpha-Kdo-(2-&gt;6)-lipid A (E. coli) + holo-[ACP]</text>
        <dbReference type="Rhea" id="RHEA:28438"/>
        <dbReference type="Rhea" id="RHEA-COMP:9648"/>
        <dbReference type="Rhea" id="RHEA-COMP:9685"/>
        <dbReference type="ChEBI" id="CHEBI:58540"/>
        <dbReference type="ChEBI" id="CHEBI:61524"/>
        <dbReference type="ChEBI" id="CHEBI:64479"/>
        <dbReference type="ChEBI" id="CHEBI:78477"/>
        <dbReference type="EC" id="2.3.1.243"/>
    </reaction>
</comment>
<dbReference type="GO" id="GO:0009276">
    <property type="term" value="C:Gram-negative-bacterium-type cell wall"/>
    <property type="evidence" value="ECO:0007669"/>
    <property type="project" value="InterPro"/>
</dbReference>
<keyword evidence="6" id="KW-0448">Lipopolysaccharide biosynthesis</keyword>
<gene>
    <name evidence="6" type="primary">lpxM</name>
    <name evidence="7" type="ORF">ECs_p90</name>
</gene>
<reference evidence="7" key="2">
    <citation type="submission" date="2018-05" db="EMBL/GenBank/DDBJ databases">
        <authorList>
            <person name="Ogura Y."/>
            <person name="Kurokawa K."/>
            <person name="Hayashi T."/>
            <person name="Hattori M."/>
        </authorList>
    </citation>
    <scope>NUCLEOTIDE SEQUENCE</scope>
    <source>
        <strain evidence="7">Sakai</strain>
        <plasmid evidence="7">pO157</plasmid>
    </source>
</reference>
<evidence type="ECO:0000256" key="1">
    <source>
        <dbReference type="ARBA" id="ARBA00022475"/>
    </source>
</evidence>
<organism evidence="7">
    <name type="scientific">Escherichia coli O157:H7 str. Sakai</name>
    <dbReference type="NCBI Taxonomy" id="386585"/>
    <lineage>
        <taxon>Bacteria</taxon>
        <taxon>Pseudomonadati</taxon>
        <taxon>Pseudomonadota</taxon>
        <taxon>Gammaproteobacteria</taxon>
        <taxon>Enterobacterales</taxon>
        <taxon>Enterobacteriaceae</taxon>
        <taxon>Escherichia</taxon>
    </lineage>
</organism>
<comment type="pathway">
    <text evidence="6">Bacterial outer membrane biogenesis; lipopolysaccharide biosynthesis.</text>
</comment>
<keyword evidence="5 6" id="KW-0012">Acyltransferase</keyword>
<evidence type="ECO:0000256" key="5">
    <source>
        <dbReference type="ARBA" id="ARBA00023315"/>
    </source>
</evidence>
<dbReference type="Pfam" id="PF03279">
    <property type="entry name" value="Lip_A_acyltrans"/>
    <property type="match status" value="1"/>
</dbReference>
<evidence type="ECO:0000313" key="7">
    <source>
        <dbReference type="EMBL" id="BBE15814.1"/>
    </source>
</evidence>
<keyword evidence="1 6" id="KW-1003">Cell membrane</keyword>
<dbReference type="InterPro" id="IPR011921">
    <property type="entry name" value="Lipid_A_MsbB"/>
</dbReference>
<dbReference type="GO" id="GO:0009103">
    <property type="term" value="P:lipopolysaccharide biosynthetic process"/>
    <property type="evidence" value="ECO:0007669"/>
    <property type="project" value="UniProtKB-UniRule"/>
</dbReference>
<dbReference type="PANTHER" id="PTHR30606:SF4">
    <property type="entry name" value="LIPID A BIOSYNTHESIS MYRISTOYLTRANSFERASE"/>
    <property type="match status" value="1"/>
</dbReference>
<comment type="similarity">
    <text evidence="6">Belongs to the LpxL/LpxM/LpxP family. LpxM subfamily.</text>
</comment>
<evidence type="ECO:0000256" key="4">
    <source>
        <dbReference type="ARBA" id="ARBA00023136"/>
    </source>
</evidence>
<dbReference type="PANTHER" id="PTHR30606">
    <property type="entry name" value="LIPID A BIOSYNTHESIS LAUROYL ACYLTRANSFERASE"/>
    <property type="match status" value="1"/>
</dbReference>
<dbReference type="UniPathway" id="UPA00030"/>
<accession>A0A2Z6FAZ9</accession>
<reference evidence="7" key="1">
    <citation type="journal article" date="1998" name="DNA Res.">
        <title>Complete nucleotide sequences of 93-kb and 3.3-kb plasmids of an enterohemorrhagic Escherichia coli O157:H7 derived from Sakai.</title>
        <authorList>
            <person name="Makino K."/>
            <person name="Ishii K."/>
            <person name="Yasunaga T."/>
            <person name="Hattori M."/>
            <person name="Yokoyama K."/>
            <person name="Yutsudo C.H."/>
            <person name="Kubota Y."/>
            <person name="Yamaichi Y."/>
            <person name="Iida T."/>
            <person name="Yamamoto K."/>
            <person name="Honda T."/>
            <person name="Han C.G."/>
            <person name="Ohtsubo E."/>
            <person name="Kasamatsu M."/>
            <person name="Hayashi T."/>
            <person name="Kuhara S."/>
            <person name="Shinagawa H."/>
        </authorList>
    </citation>
    <scope>NUCLEOTIDE SEQUENCE</scope>
    <source>
        <strain evidence="7">Sakai</strain>
        <plasmid evidence="7">pO157</plasmid>
    </source>
</reference>
<protein>
    <recommendedName>
        <fullName evidence="6">Lipid A biosynthesis myristoyltransferase</fullName>
        <ecNumber evidence="6">2.3.1.243</ecNumber>
    </recommendedName>
    <alternativeName>
        <fullName evidence="6">Kdo(2)-lauroyl-lipid IV(A) myristoyltransferase</fullName>
    </alternativeName>
</protein>
<dbReference type="HAMAP" id="MF_01944">
    <property type="entry name" value="Lipid_A_LpxM"/>
    <property type="match status" value="1"/>
</dbReference>
<dbReference type="GO" id="GO:0019107">
    <property type="term" value="F:myristoyltransferase activity"/>
    <property type="evidence" value="ECO:0007669"/>
    <property type="project" value="UniProtKB-UniRule"/>
</dbReference>
<keyword evidence="4 6" id="KW-0472">Membrane</keyword>
<feature type="short sequence motif" description="HXXXXD motif" evidence="6">
    <location>
        <begin position="169"/>
        <end position="174"/>
    </location>
</feature>
<dbReference type="AlphaFoldDB" id="A0A2Z6FAZ9"/>
<comment type="function">
    <text evidence="6">Catalyzes the transfer of myristate from myristoyl-[acyl-carrier-protein] (ACP) to Kdo(2)-(lauroyl)-lipid IV(A) to form Kdo(2)-lipid A.</text>
</comment>
<evidence type="ECO:0000256" key="2">
    <source>
        <dbReference type="ARBA" id="ARBA00022519"/>
    </source>
</evidence>
<geneLocation type="plasmid" evidence="7">
    <name>pO157</name>
</geneLocation>